<dbReference type="Pfam" id="PF20149">
    <property type="entry name" value="DUF6532"/>
    <property type="match status" value="1"/>
</dbReference>
<feature type="compositionally biased region" description="Basic and acidic residues" evidence="1">
    <location>
        <begin position="76"/>
        <end position="86"/>
    </location>
</feature>
<comment type="caution">
    <text evidence="3">The sequence shown here is derived from an EMBL/GenBank/DDBJ whole genome shotgun (WGS) entry which is preliminary data.</text>
</comment>
<feature type="compositionally biased region" description="Low complexity" evidence="1">
    <location>
        <begin position="36"/>
        <end position="45"/>
    </location>
</feature>
<feature type="compositionally biased region" description="Acidic residues" evidence="1">
    <location>
        <begin position="200"/>
        <end position="211"/>
    </location>
</feature>
<gene>
    <name evidence="3" type="ORF">FA13DRAFT_1786215</name>
</gene>
<evidence type="ECO:0000259" key="2">
    <source>
        <dbReference type="Pfam" id="PF20149"/>
    </source>
</evidence>
<dbReference type="OrthoDB" id="2790754at2759"/>
<keyword evidence="4" id="KW-1185">Reference proteome</keyword>
<dbReference type="Proteomes" id="UP000298030">
    <property type="component" value="Unassembled WGS sequence"/>
</dbReference>
<reference evidence="3 4" key="1">
    <citation type="journal article" date="2019" name="Nat. Ecol. Evol.">
        <title>Megaphylogeny resolves global patterns of mushroom evolution.</title>
        <authorList>
            <person name="Varga T."/>
            <person name="Krizsan K."/>
            <person name="Foldi C."/>
            <person name="Dima B."/>
            <person name="Sanchez-Garcia M."/>
            <person name="Sanchez-Ramirez S."/>
            <person name="Szollosi G.J."/>
            <person name="Szarkandi J.G."/>
            <person name="Papp V."/>
            <person name="Albert L."/>
            <person name="Andreopoulos W."/>
            <person name="Angelini C."/>
            <person name="Antonin V."/>
            <person name="Barry K.W."/>
            <person name="Bougher N.L."/>
            <person name="Buchanan P."/>
            <person name="Buyck B."/>
            <person name="Bense V."/>
            <person name="Catcheside P."/>
            <person name="Chovatia M."/>
            <person name="Cooper J."/>
            <person name="Damon W."/>
            <person name="Desjardin D."/>
            <person name="Finy P."/>
            <person name="Geml J."/>
            <person name="Haridas S."/>
            <person name="Hughes K."/>
            <person name="Justo A."/>
            <person name="Karasinski D."/>
            <person name="Kautmanova I."/>
            <person name="Kiss B."/>
            <person name="Kocsube S."/>
            <person name="Kotiranta H."/>
            <person name="LaButti K.M."/>
            <person name="Lechner B.E."/>
            <person name="Liimatainen K."/>
            <person name="Lipzen A."/>
            <person name="Lukacs Z."/>
            <person name="Mihaltcheva S."/>
            <person name="Morgado L.N."/>
            <person name="Niskanen T."/>
            <person name="Noordeloos M.E."/>
            <person name="Ohm R.A."/>
            <person name="Ortiz-Santana B."/>
            <person name="Ovrebo C."/>
            <person name="Racz N."/>
            <person name="Riley R."/>
            <person name="Savchenko A."/>
            <person name="Shiryaev A."/>
            <person name="Soop K."/>
            <person name="Spirin V."/>
            <person name="Szebenyi C."/>
            <person name="Tomsovsky M."/>
            <person name="Tulloss R.E."/>
            <person name="Uehling J."/>
            <person name="Grigoriev I.V."/>
            <person name="Vagvolgyi C."/>
            <person name="Papp T."/>
            <person name="Martin F.M."/>
            <person name="Miettinen O."/>
            <person name="Hibbett D.S."/>
            <person name="Nagy L.G."/>
        </authorList>
    </citation>
    <scope>NUCLEOTIDE SEQUENCE [LARGE SCALE GENOMIC DNA]</scope>
    <source>
        <strain evidence="3 4">FP101781</strain>
    </source>
</reference>
<feature type="region of interest" description="Disordered" evidence="1">
    <location>
        <begin position="1"/>
        <end position="100"/>
    </location>
</feature>
<proteinExistence type="predicted"/>
<dbReference type="InterPro" id="IPR045341">
    <property type="entry name" value="DUF6532"/>
</dbReference>
<feature type="compositionally biased region" description="Low complexity" evidence="1">
    <location>
        <begin position="240"/>
        <end position="259"/>
    </location>
</feature>
<organism evidence="3 4">
    <name type="scientific">Coprinellus micaceus</name>
    <name type="common">Glistening ink-cap mushroom</name>
    <name type="synonym">Coprinus micaceus</name>
    <dbReference type="NCBI Taxonomy" id="71717"/>
    <lineage>
        <taxon>Eukaryota</taxon>
        <taxon>Fungi</taxon>
        <taxon>Dikarya</taxon>
        <taxon>Basidiomycota</taxon>
        <taxon>Agaricomycotina</taxon>
        <taxon>Agaricomycetes</taxon>
        <taxon>Agaricomycetidae</taxon>
        <taxon>Agaricales</taxon>
        <taxon>Agaricineae</taxon>
        <taxon>Psathyrellaceae</taxon>
        <taxon>Coprinellus</taxon>
    </lineage>
</organism>
<dbReference type="AlphaFoldDB" id="A0A4Y7TW73"/>
<feature type="domain" description="DUF6532" evidence="2">
    <location>
        <begin position="321"/>
        <end position="487"/>
    </location>
</feature>
<dbReference type="EMBL" id="QPFP01000003">
    <property type="protein sequence ID" value="TEB38435.1"/>
    <property type="molecule type" value="Genomic_DNA"/>
</dbReference>
<sequence>MNTRGKTTATSSAKPSAKPTVNKATTNPRSKRTETSAPPKSSSSGGKKRKQKEPSEDADEDSHSAEDMAQFQAWKAADKLKSDAARQRALKAAKNKATQDANAQLLAAELARASEVEEEARENQDIPRKKSKTNVLLDDDEEEAIRNLSRGVPAEEEDEEEDEEERGPPVDDDEEGGIYEDEVINVSPTKRAHSSKPSSEPEDDKEEDGDEFSTNGLEIVKSALKLAVFPRGSRAESRAPSRASSRAPSRAPSPAPSARGNSKVTRADFDSESLRALADAGKSTVRMNILFGRWHTTHGGKADSHQWAADILQTVIKEKPLLRKALTAAFQDELVKENLLTYVLYGKGALLNTFIGKARLLVASSYGLTGRKEDITGRVTWLLKKTQFAYGGINFEAGTVEKTKIWGNPMIKELLQVVLFGQGAKADARSIQEVRKTKSIPISAIILSVTAIEHTIGEYRDGSCRQYPFKEQGVRKRYTYHENNWNTLRELSKKWATFYLQGVFQAIAAVVDLDDMAGGLDAGDDVEGITAMDLDAIAEENTTPF</sequence>
<evidence type="ECO:0000256" key="1">
    <source>
        <dbReference type="SAM" id="MobiDB-lite"/>
    </source>
</evidence>
<feature type="region of interest" description="Disordered" evidence="1">
    <location>
        <begin position="112"/>
        <end position="212"/>
    </location>
</feature>
<protein>
    <recommendedName>
        <fullName evidence="2">DUF6532 domain-containing protein</fullName>
    </recommendedName>
</protein>
<name>A0A4Y7TW73_COPMI</name>
<feature type="region of interest" description="Disordered" evidence="1">
    <location>
        <begin position="230"/>
        <end position="266"/>
    </location>
</feature>
<evidence type="ECO:0000313" key="4">
    <source>
        <dbReference type="Proteomes" id="UP000298030"/>
    </source>
</evidence>
<feature type="compositionally biased region" description="Acidic residues" evidence="1">
    <location>
        <begin position="154"/>
        <end position="183"/>
    </location>
</feature>
<feature type="compositionally biased region" description="Polar residues" evidence="1">
    <location>
        <begin position="1"/>
        <end position="14"/>
    </location>
</feature>
<evidence type="ECO:0000313" key="3">
    <source>
        <dbReference type="EMBL" id="TEB38435.1"/>
    </source>
</evidence>
<accession>A0A4Y7TW73</accession>